<evidence type="ECO:0000259" key="1">
    <source>
        <dbReference type="Pfam" id="PF14229"/>
    </source>
</evidence>
<dbReference type="AlphaFoldDB" id="A0A0C1MZ28"/>
<evidence type="ECO:0000313" key="4">
    <source>
        <dbReference type="Proteomes" id="UP000029738"/>
    </source>
</evidence>
<dbReference type="InterPro" id="IPR025567">
    <property type="entry name" value="DUF4332"/>
</dbReference>
<dbReference type="EMBL" id="JHEG02000059">
    <property type="protein sequence ID" value="KIE07582.1"/>
    <property type="molecule type" value="Genomic_DNA"/>
</dbReference>
<feature type="domain" description="DUF4332" evidence="1">
    <location>
        <begin position="23"/>
        <end position="143"/>
    </location>
</feature>
<dbReference type="OrthoDB" id="530698at2"/>
<dbReference type="EMBL" id="JHEG04000001">
    <property type="protein sequence ID" value="KAF3888929.1"/>
    <property type="molecule type" value="Genomic_DNA"/>
</dbReference>
<comment type="caution">
    <text evidence="3">The sequence shown here is derived from an EMBL/GenBank/DDBJ whole genome shotgun (WGS) entry which is preliminary data.</text>
</comment>
<gene>
    <name evidence="3" type="ORF">DA73_0241775</name>
    <name evidence="2" type="ORF">DA73_0400028175</name>
</gene>
<reference evidence="3" key="1">
    <citation type="journal article" date="2015" name="Genome Announc.">
        <title>Draft Genome Sequence of Tolypothrix boutellei Strain VB521301.</title>
        <authorList>
            <person name="Chandrababunaidu M.M."/>
            <person name="Singh D."/>
            <person name="Sen D."/>
            <person name="Bhan S."/>
            <person name="Das S."/>
            <person name="Gupta A."/>
            <person name="Adhikary S.P."/>
            <person name="Tripathy S."/>
        </authorList>
    </citation>
    <scope>NUCLEOTIDE SEQUENCE</scope>
    <source>
        <strain evidence="3">VB521301</strain>
    </source>
</reference>
<dbReference type="STRING" id="1479485.DA73_0241775"/>
<sequence length="148" mass="16213">MTLKQKTRVGTISSCDWPLAQLPGLSQEEQSQLENCGITTTAALIKHGKNPATKLALANKLQIHVQYIHKWVALADLARIPSVGTQYCGLLLHAGVISATQLAAIPVHKLHKQILRLVVATMQSRDLCPSVEQVQQWSYQAKVLIANC</sequence>
<name>A0A0C1MZ28_9CYAN</name>
<reference evidence="2" key="2">
    <citation type="submission" date="2019-11" db="EMBL/GenBank/DDBJ databases">
        <title>Improved Assembly of Tolypothrix boutellei genome.</title>
        <authorList>
            <person name="Sarangi A.N."/>
            <person name="Mukherjee M."/>
            <person name="Ghosh S."/>
            <person name="Singh D."/>
            <person name="Das A."/>
            <person name="Kant S."/>
            <person name="Prusty A."/>
            <person name="Tripathy S."/>
        </authorList>
    </citation>
    <scope>NUCLEOTIDE SEQUENCE</scope>
    <source>
        <strain evidence="2">VB521301</strain>
    </source>
</reference>
<protein>
    <submittedName>
        <fullName evidence="2">DUF4332 domain-containing protein</fullName>
    </submittedName>
</protein>
<organism evidence="3">
    <name type="scientific">Tolypothrix bouteillei VB521301</name>
    <dbReference type="NCBI Taxonomy" id="1479485"/>
    <lineage>
        <taxon>Bacteria</taxon>
        <taxon>Bacillati</taxon>
        <taxon>Cyanobacteriota</taxon>
        <taxon>Cyanophyceae</taxon>
        <taxon>Nostocales</taxon>
        <taxon>Tolypothrichaceae</taxon>
        <taxon>Tolypothrix</taxon>
    </lineage>
</organism>
<proteinExistence type="predicted"/>
<evidence type="ECO:0000313" key="2">
    <source>
        <dbReference type="EMBL" id="KAF3888929.1"/>
    </source>
</evidence>
<dbReference type="Pfam" id="PF14229">
    <property type="entry name" value="DUF4332"/>
    <property type="match status" value="1"/>
</dbReference>
<accession>A0A0C1MZ28</accession>
<dbReference type="RefSeq" id="WP_038090345.1">
    <property type="nucleotide sequence ID" value="NZ_JHEG04000001.1"/>
</dbReference>
<keyword evidence="4" id="KW-1185">Reference proteome</keyword>
<dbReference type="Proteomes" id="UP000029738">
    <property type="component" value="Unassembled WGS sequence"/>
</dbReference>
<evidence type="ECO:0000313" key="3">
    <source>
        <dbReference type="EMBL" id="KIE07582.1"/>
    </source>
</evidence>